<feature type="region of interest" description="Disordered" evidence="2">
    <location>
        <begin position="292"/>
        <end position="313"/>
    </location>
</feature>
<feature type="coiled-coil region" evidence="1">
    <location>
        <begin position="317"/>
        <end position="365"/>
    </location>
</feature>
<evidence type="ECO:0000256" key="1">
    <source>
        <dbReference type="SAM" id="Coils"/>
    </source>
</evidence>
<keyword evidence="3" id="KW-0472">Membrane</keyword>
<gene>
    <name evidence="4" type="ORF">soil367_10340</name>
</gene>
<dbReference type="Proteomes" id="UP000298049">
    <property type="component" value="Chromosome"/>
</dbReference>
<accession>A0A4P7XGZ6</accession>
<keyword evidence="3" id="KW-0812">Transmembrane</keyword>
<dbReference type="InterPro" id="IPR050445">
    <property type="entry name" value="Bact_polysacc_biosynth/exp"/>
</dbReference>
<keyword evidence="1" id="KW-0175">Coiled coil</keyword>
<keyword evidence="3" id="KW-1133">Transmembrane helix</keyword>
<dbReference type="EMBL" id="CP031093">
    <property type="protein sequence ID" value="QCF26301.1"/>
    <property type="molecule type" value="Genomic_DNA"/>
</dbReference>
<evidence type="ECO:0000313" key="4">
    <source>
        <dbReference type="EMBL" id="QCF26301.1"/>
    </source>
</evidence>
<evidence type="ECO:0000313" key="5">
    <source>
        <dbReference type="Proteomes" id="UP000298049"/>
    </source>
</evidence>
<name>A0A4P7XGZ6_9ALTE</name>
<dbReference type="PANTHER" id="PTHR32309">
    <property type="entry name" value="TYROSINE-PROTEIN KINASE"/>
    <property type="match status" value="1"/>
</dbReference>
<feature type="transmembrane region" description="Helical" evidence="3">
    <location>
        <begin position="421"/>
        <end position="441"/>
    </location>
</feature>
<feature type="transmembrane region" description="Helical" evidence="3">
    <location>
        <begin position="21"/>
        <end position="43"/>
    </location>
</feature>
<feature type="coiled-coil region" evidence="1">
    <location>
        <begin position="171"/>
        <end position="238"/>
    </location>
</feature>
<organism evidence="4 5">
    <name type="scientific">Hydrocarboniclastica marina</name>
    <dbReference type="NCBI Taxonomy" id="2259620"/>
    <lineage>
        <taxon>Bacteria</taxon>
        <taxon>Pseudomonadati</taxon>
        <taxon>Pseudomonadota</taxon>
        <taxon>Gammaproteobacteria</taxon>
        <taxon>Alteromonadales</taxon>
        <taxon>Alteromonadaceae</taxon>
        <taxon>Hydrocarboniclastica</taxon>
    </lineage>
</organism>
<dbReference type="PANTHER" id="PTHR32309:SF13">
    <property type="entry name" value="FERRIC ENTEROBACTIN TRANSPORT PROTEIN FEPE"/>
    <property type="match status" value="1"/>
</dbReference>
<feature type="transmembrane region" description="Helical" evidence="3">
    <location>
        <begin position="481"/>
        <end position="503"/>
    </location>
</feature>
<dbReference type="GO" id="GO:0005886">
    <property type="term" value="C:plasma membrane"/>
    <property type="evidence" value="ECO:0007669"/>
    <property type="project" value="TreeGrafter"/>
</dbReference>
<dbReference type="AlphaFoldDB" id="A0A4P7XGZ6"/>
<keyword evidence="5" id="KW-1185">Reference proteome</keyword>
<dbReference type="InterPro" id="IPR014345">
    <property type="entry name" value="XrtA_polysacc_chain"/>
</dbReference>
<proteinExistence type="predicted"/>
<reference evidence="4 5" key="1">
    <citation type="submission" date="2018-07" db="EMBL/GenBank/DDBJ databases">
        <title>Marsedoiliclastica nanhaica gen. nov. sp. nov., a novel marine hydrocarbonoclastic bacterium isolated from an in-situ enriched hydrocarbon-degrading consortium in deep-sea sediment.</title>
        <authorList>
            <person name="Dong C."/>
            <person name="Ma T."/>
            <person name="Liu R."/>
            <person name="Shao Z."/>
        </authorList>
    </citation>
    <scope>NUCLEOTIDE SEQUENCE [LARGE SCALE GENOMIC DNA]</scope>
    <source>
        <strain evidence="5">soil36-7</strain>
    </source>
</reference>
<dbReference type="GO" id="GO:0004713">
    <property type="term" value="F:protein tyrosine kinase activity"/>
    <property type="evidence" value="ECO:0007669"/>
    <property type="project" value="TreeGrafter"/>
</dbReference>
<protein>
    <submittedName>
        <fullName evidence="4">Lipopolysaccharide biosynthesis protein</fullName>
    </submittedName>
</protein>
<evidence type="ECO:0000256" key="3">
    <source>
        <dbReference type="SAM" id="Phobius"/>
    </source>
</evidence>
<dbReference type="KEGG" id="hmi:soil367_10340"/>
<dbReference type="OrthoDB" id="9795292at2"/>
<dbReference type="NCBIfam" id="TIGR03007">
    <property type="entry name" value="pepcterm_ChnLen"/>
    <property type="match status" value="1"/>
</dbReference>
<dbReference type="RefSeq" id="WP_136549022.1">
    <property type="nucleotide sequence ID" value="NZ_CP031093.1"/>
</dbReference>
<sequence>MALPLSQLPSEVLREIKSHRWLSFFIFALISAAVLIVAFVYPYKYESEVIIYVDQTGITESLMEGAAESVEMGDVVNNAREILATHEAMSVLAKNERLFGSGASEADEDTVAARVNRLRASFSVGARGQSYLAIAFRDAEPNNAFVGAQLLGQRFIELINERNREESRGAYTFIDGQVRAYEEELTAAEERLKQFLSVNTEGSESEATSKIASVRSRIELAELELQELRAKEESLNNQLGGVGENISAEVTRSRIDQRIFSLRQRLDDLRLQYHDTYPDVVSLESQIAELERRRDSGETGEYFSEGGSQSASSNPLYQQLKGELVSVTANIEQVQTRISALKDLLASELERMQKIQANKAQLADLTRNMEVNRSIYNDLLRRRERARLSVNLDREAQGVTYQVQESPRYPTKPSGIQFEQFASAGLLLGLLAPFGLAAGLLQVDPRVRSRQVLQENYSIPVLGEIPQVITPYERRKRKGSFWLLGFAALAVVAGYIAIVVLQLTGVIG</sequence>
<evidence type="ECO:0000256" key="2">
    <source>
        <dbReference type="SAM" id="MobiDB-lite"/>
    </source>
</evidence>